<dbReference type="PANTHER" id="PTHR14312:SF1">
    <property type="entry name" value="BASIC-LEUCINE ZIPPER TRANSCRIPTION FACTOR A"/>
    <property type="match status" value="1"/>
</dbReference>
<feature type="region of interest" description="Disordered" evidence="1">
    <location>
        <begin position="596"/>
        <end position="623"/>
    </location>
</feature>
<gene>
    <name evidence="2" type="ORF">BQ4739_LOCUS4033</name>
</gene>
<reference evidence="2 3" key="1">
    <citation type="submission" date="2016-10" db="EMBL/GenBank/DDBJ databases">
        <authorList>
            <person name="Cai Z."/>
        </authorList>
    </citation>
    <scope>NUCLEOTIDE SEQUENCE [LARGE SCALE GENOMIC DNA]</scope>
</reference>
<proteinExistence type="predicted"/>
<feature type="region of interest" description="Disordered" evidence="1">
    <location>
        <begin position="1414"/>
        <end position="1451"/>
    </location>
</feature>
<dbReference type="GO" id="GO:0010468">
    <property type="term" value="P:regulation of gene expression"/>
    <property type="evidence" value="ECO:0007669"/>
    <property type="project" value="TreeGrafter"/>
</dbReference>
<dbReference type="GO" id="GO:0005634">
    <property type="term" value="C:nucleus"/>
    <property type="evidence" value="ECO:0007669"/>
    <property type="project" value="TreeGrafter"/>
</dbReference>
<dbReference type="InterPro" id="IPR036322">
    <property type="entry name" value="WD40_repeat_dom_sf"/>
</dbReference>
<feature type="compositionally biased region" description="Low complexity" evidence="1">
    <location>
        <begin position="1414"/>
        <end position="1436"/>
    </location>
</feature>
<dbReference type="Proteomes" id="UP000256970">
    <property type="component" value="Unassembled WGS sequence"/>
</dbReference>
<name>A0A383VFP6_TETOB</name>
<dbReference type="STRING" id="3088.A0A383VFP6"/>
<dbReference type="GO" id="GO:0043565">
    <property type="term" value="F:sequence-specific DNA binding"/>
    <property type="evidence" value="ECO:0007669"/>
    <property type="project" value="TreeGrafter"/>
</dbReference>
<dbReference type="PANTHER" id="PTHR14312">
    <property type="entry name" value="CREB/ATF BZIP TRANSCRIPTION FACTOR"/>
    <property type="match status" value="1"/>
</dbReference>
<keyword evidence="3" id="KW-1185">Reference proteome</keyword>
<feature type="compositionally biased region" description="Acidic residues" evidence="1">
    <location>
        <begin position="250"/>
        <end position="275"/>
    </location>
</feature>
<dbReference type="InterPro" id="IPR015943">
    <property type="entry name" value="WD40/YVTN_repeat-like_dom_sf"/>
</dbReference>
<protein>
    <submittedName>
        <fullName evidence="2">Uncharacterized protein</fullName>
    </submittedName>
</protein>
<evidence type="ECO:0000313" key="2">
    <source>
        <dbReference type="EMBL" id="SZX63494.1"/>
    </source>
</evidence>
<dbReference type="SUPFAM" id="SSF50978">
    <property type="entry name" value="WD40 repeat-like"/>
    <property type="match status" value="1"/>
</dbReference>
<feature type="region of interest" description="Disordered" evidence="1">
    <location>
        <begin position="192"/>
        <end position="295"/>
    </location>
</feature>
<accession>A0A383VFP6</accession>
<evidence type="ECO:0000313" key="3">
    <source>
        <dbReference type="Proteomes" id="UP000256970"/>
    </source>
</evidence>
<evidence type="ECO:0000256" key="1">
    <source>
        <dbReference type="SAM" id="MobiDB-lite"/>
    </source>
</evidence>
<feature type="compositionally biased region" description="Polar residues" evidence="1">
    <location>
        <begin position="281"/>
        <end position="295"/>
    </location>
</feature>
<dbReference type="EMBL" id="FNXT01000326">
    <property type="protein sequence ID" value="SZX63494.1"/>
    <property type="molecule type" value="Genomic_DNA"/>
</dbReference>
<sequence length="1451" mass="154424">MDSSPSTAAVAHLSLLQADRHRHKKALNAALGQTELLQQHVQRSGLLSSESIKDTVAVRLIADETVAIVHYTAAGPGSAGASAAAFGQQKIADRTSRMLLESAKLQHAEAHAQQLAAIAEDIAVLHISAAALDKDEDKLRSRFVRRRFSLAAAIQEDAALEGLSEAEILQQVRTKAADAAKQQQVLNIGMNNGWGYHQHQHQQHQYQQHQQHRQQHHISSSSGAPTHPAAARQRHVQANGGDYGSGYEGGGEDEYDDEDEDEYEDWSDDEEETGPADDRQGPNSTGPQHPSSAAVQRQALVTQGLPAMLQHMSVQRQRGQRSSLQLSDVAAAVQAGMPQQQEQLASIRRRAAVTSTRLRWQVVRPQTYAGDLALTAHQRSIKGLAQSIIEELLDAALAHIAMRPTKQQVAVEMAEWRAARPAALAGISRHVADSIYKEVVEELLAEVAAEAAQAAAAADAFAFDMLVAAVAFSQGKYDLGFKADDVQQVLEPGDSADGSRGAGVSFAEDADSAAAGSMMFGRARGASVVGGVAREAALLQKAADVEAEAAAEAVAAAAQQRGPPQLVIAAGDVQLDIAEEDVYLARRDFAAADHAFAVQQQQQQDQAPGRQGASKRQQQQHQQAVPARALYLAGLQGMLWEMRQRRPRGTPYGHTQPLAPHFHAGAAVSKARRIAVSRQRPPLAASAAVWARREAPRRRLEQGGWPTAAHLAAAMREREFWGQVVLRPRMQRASLPGPACLDNTSLLVPDALGAVTALSGCPAGTFLAAGTSRGALLVWDLRKDAAVTPWFQVTGSGQLYKRRWWNPWAAKPPRKPAIAGFAWSADSYQLAALDASSNMKMWWMRPEEREDGQSVAELQARAAPVTPELAVLITPFMVALSGKAPIADESDAAAAAKAAAGDATNSSSSSSSSSSATLTQKLGQWLGLLPAEGRGAASEVPPRQWRPVLHPAFTIAGTQPTVVIPQVTGDILSLTTDIGGPVLPGFGPSAFAELANAGAAGLAAATAVAGLGRSGRAGSSAGAAAGDAAGGSMPQAVVDFLMPPQAINADIVSQSLYRGHSSHVVFLGFLPDASLLSLDAGGCLAQWPASASQRCGFGWLTPRKCWQLPHSTRTCQPRGNLQPVWPALPGRAGRVGSSKTNTAAGGTWVPEYCPDAQDRADAKLLQQDPTGAFLLQPRLPWLVRYLPAGSSSSSSGSSGRVLRQVLHRPLDNSQPGSNVLLISSYDARSRELLMRAKQRCTFVRAGMKVVSAELTPSRRELLIFCLVAPHQEDPSASHTFAVLVISLASMRQLVPRIDVHDPSAGTAAPAYALTPTLHTTGSEYLLMNLGCGVVGAFSLATGQLVREIDTGLQEVRLQRPGSCYFCALALLRVGEKHGRCGNAGRSLLCCAAAGGAAVYVLELALEEAAQAMQERQQQQQKDQQELAQQQQQQQQQSSRVRVLQPTGRATH</sequence>
<organism evidence="2 3">
    <name type="scientific">Tetradesmus obliquus</name>
    <name type="common">Green alga</name>
    <name type="synonym">Acutodesmus obliquus</name>
    <dbReference type="NCBI Taxonomy" id="3088"/>
    <lineage>
        <taxon>Eukaryota</taxon>
        <taxon>Viridiplantae</taxon>
        <taxon>Chlorophyta</taxon>
        <taxon>core chlorophytes</taxon>
        <taxon>Chlorophyceae</taxon>
        <taxon>CS clade</taxon>
        <taxon>Sphaeropleales</taxon>
        <taxon>Scenedesmaceae</taxon>
        <taxon>Tetradesmus</taxon>
    </lineage>
</organism>
<dbReference type="Gene3D" id="2.130.10.10">
    <property type="entry name" value="YVTN repeat-like/Quinoprotein amine dehydrogenase"/>
    <property type="match status" value="1"/>
</dbReference>